<evidence type="ECO:0000259" key="4">
    <source>
        <dbReference type="Pfam" id="PF08450"/>
    </source>
</evidence>
<evidence type="ECO:0000256" key="3">
    <source>
        <dbReference type="PIRSR" id="PIRSR605511-2"/>
    </source>
</evidence>
<reference evidence="5 6" key="1">
    <citation type="submission" date="2016-10" db="EMBL/GenBank/DDBJ databases">
        <authorList>
            <person name="Cai Z."/>
        </authorList>
    </citation>
    <scope>NUCLEOTIDE SEQUENCE [LARGE SCALE GENOMIC DNA]</scope>
    <source>
        <strain evidence="5 6">CGMCC 1.10826</strain>
    </source>
</reference>
<keyword evidence="3" id="KW-0862">Zinc</keyword>
<gene>
    <name evidence="5" type="ORF">SAMN05216184_101215</name>
</gene>
<feature type="binding site" evidence="3">
    <location>
        <position position="145"/>
    </location>
    <ligand>
        <name>a divalent metal cation</name>
        <dbReference type="ChEBI" id="CHEBI:60240"/>
    </ligand>
</feature>
<dbReference type="GO" id="GO:0004341">
    <property type="term" value="F:gluconolactonase activity"/>
    <property type="evidence" value="ECO:0007669"/>
    <property type="project" value="TreeGrafter"/>
</dbReference>
<evidence type="ECO:0000256" key="1">
    <source>
        <dbReference type="ARBA" id="ARBA00008853"/>
    </source>
</evidence>
<dbReference type="Pfam" id="PF08450">
    <property type="entry name" value="SGL"/>
    <property type="match status" value="1"/>
</dbReference>
<keyword evidence="6" id="KW-1185">Reference proteome</keyword>
<dbReference type="OrthoDB" id="2633250at2"/>
<evidence type="ECO:0000313" key="5">
    <source>
        <dbReference type="EMBL" id="SSA36551.1"/>
    </source>
</evidence>
<organism evidence="5 6">
    <name type="scientific">Georgenia satyanarayanai</name>
    <dbReference type="NCBI Taxonomy" id="860221"/>
    <lineage>
        <taxon>Bacteria</taxon>
        <taxon>Bacillati</taxon>
        <taxon>Actinomycetota</taxon>
        <taxon>Actinomycetes</taxon>
        <taxon>Micrococcales</taxon>
        <taxon>Bogoriellaceae</taxon>
        <taxon>Georgenia</taxon>
    </lineage>
</organism>
<dbReference type="PANTHER" id="PTHR10907:SF47">
    <property type="entry name" value="REGUCALCIN"/>
    <property type="match status" value="1"/>
</dbReference>
<dbReference type="PANTHER" id="PTHR10907">
    <property type="entry name" value="REGUCALCIN"/>
    <property type="match status" value="1"/>
</dbReference>
<feature type="active site" description="Proton donor/acceptor" evidence="2">
    <location>
        <position position="194"/>
    </location>
</feature>
<dbReference type="GO" id="GO:0005509">
    <property type="term" value="F:calcium ion binding"/>
    <property type="evidence" value="ECO:0007669"/>
    <property type="project" value="TreeGrafter"/>
</dbReference>
<dbReference type="EMBL" id="UETB01000001">
    <property type="protein sequence ID" value="SSA36551.1"/>
    <property type="molecule type" value="Genomic_DNA"/>
</dbReference>
<proteinExistence type="inferred from homology"/>
<dbReference type="InterPro" id="IPR005511">
    <property type="entry name" value="SMP-30"/>
</dbReference>
<sequence length="281" mass="29266">MRNVEQLTDVVTFHGEGPVWSLEWGGLRFVDMHAGGVLTLRDDGKVDRITVGKVAAMVRPRAGGGYVVATEKGIALADDLTAAPTREVRLTDRENERMNEGGAAPDGSLYVGSMAWDGSPDGGRLYRVTPDGGTEVVLDPVSISNGLGFSPDHTRAYYADSGPGRIDVFDVDGGVLGERRPLVTFDDDDGGVPDGLVIDSQGALWVAVNGAGQVRRYSPDGELLETVEVPVPGVTACTLGGPGLTDLFVTTSREGDDTPGAGAVYATAVDVPGLPVLPFAG</sequence>
<dbReference type="PRINTS" id="PR01790">
    <property type="entry name" value="SMP30FAMILY"/>
</dbReference>
<feature type="domain" description="SMP-30/Gluconolactonase/LRE-like region" evidence="4">
    <location>
        <begin position="15"/>
        <end position="252"/>
    </location>
</feature>
<dbReference type="InterPro" id="IPR011042">
    <property type="entry name" value="6-blade_b-propeller_TolB-like"/>
</dbReference>
<dbReference type="AlphaFoldDB" id="A0A2Y8ZW44"/>
<dbReference type="RefSeq" id="WP_110850737.1">
    <property type="nucleotide sequence ID" value="NZ_QKLZ01000001.1"/>
</dbReference>
<feature type="binding site" evidence="3">
    <location>
        <position position="16"/>
    </location>
    <ligand>
        <name>a divalent metal cation</name>
        <dbReference type="ChEBI" id="CHEBI:60240"/>
    </ligand>
</feature>
<dbReference type="Proteomes" id="UP000250222">
    <property type="component" value="Unassembled WGS sequence"/>
</dbReference>
<dbReference type="InterPro" id="IPR013658">
    <property type="entry name" value="SGL"/>
</dbReference>
<comment type="cofactor">
    <cofactor evidence="3">
        <name>Zn(2+)</name>
        <dbReference type="ChEBI" id="CHEBI:29105"/>
    </cofactor>
    <text evidence="3">Binds 1 divalent metal cation per subunit.</text>
</comment>
<keyword evidence="3" id="KW-0479">Metal-binding</keyword>
<evidence type="ECO:0000256" key="2">
    <source>
        <dbReference type="PIRSR" id="PIRSR605511-1"/>
    </source>
</evidence>
<dbReference type="Gene3D" id="2.120.10.30">
    <property type="entry name" value="TolB, C-terminal domain"/>
    <property type="match status" value="1"/>
</dbReference>
<feature type="binding site" evidence="3">
    <location>
        <position position="99"/>
    </location>
    <ligand>
        <name>substrate</name>
    </ligand>
</feature>
<dbReference type="GO" id="GO:0019853">
    <property type="term" value="P:L-ascorbic acid biosynthetic process"/>
    <property type="evidence" value="ECO:0007669"/>
    <property type="project" value="TreeGrafter"/>
</dbReference>
<dbReference type="SUPFAM" id="SSF63829">
    <property type="entry name" value="Calcium-dependent phosphotriesterase"/>
    <property type="match status" value="1"/>
</dbReference>
<evidence type="ECO:0000313" key="6">
    <source>
        <dbReference type="Proteomes" id="UP000250222"/>
    </source>
</evidence>
<feature type="binding site" evidence="3">
    <location>
        <position position="117"/>
    </location>
    <ligand>
        <name>substrate</name>
    </ligand>
</feature>
<accession>A0A2Y8ZW44</accession>
<name>A0A2Y8ZW44_9MICO</name>
<comment type="similarity">
    <text evidence="1">Belongs to the SMP-30/CGR1 family.</text>
</comment>
<feature type="binding site" evidence="3">
    <location>
        <position position="194"/>
    </location>
    <ligand>
        <name>a divalent metal cation</name>
        <dbReference type="ChEBI" id="CHEBI:60240"/>
    </ligand>
</feature>
<protein>
    <submittedName>
        <fullName evidence="5">Sugar lactone lactonase YvrE</fullName>
    </submittedName>
</protein>
<feature type="binding site" evidence="3">
    <location>
        <position position="97"/>
    </location>
    <ligand>
        <name>substrate</name>
    </ligand>
</feature>